<dbReference type="Gene3D" id="1.20.1530.10">
    <property type="entry name" value="Na+/H+ antiporter like domain"/>
    <property type="match status" value="1"/>
</dbReference>
<feature type="transmembrane region" description="Helical" evidence="12">
    <location>
        <begin position="28"/>
        <end position="50"/>
    </location>
</feature>
<dbReference type="PROSITE" id="PS51352">
    <property type="entry name" value="THIOREDOXIN_2"/>
    <property type="match status" value="1"/>
</dbReference>
<evidence type="ECO:0000256" key="9">
    <source>
        <dbReference type="ARBA" id="ARBA00023065"/>
    </source>
</evidence>
<evidence type="ECO:0000256" key="3">
    <source>
        <dbReference type="ARBA" id="ARBA00022448"/>
    </source>
</evidence>
<evidence type="ECO:0000256" key="7">
    <source>
        <dbReference type="ARBA" id="ARBA00022989"/>
    </source>
</evidence>
<comment type="similarity">
    <text evidence="2">In the N-terminal section; belongs to the NhaA Na(+)/H(+) (TC 2.A.33) antiporter family.</text>
</comment>
<dbReference type="Gene3D" id="3.40.30.10">
    <property type="entry name" value="Glutaredoxin"/>
    <property type="match status" value="1"/>
</dbReference>
<keyword evidence="8 12" id="KW-0915">Sodium</keyword>
<dbReference type="PANTHER" id="PTHR30341:SF0">
    <property type="entry name" value="NA(+)_H(+) ANTIPORTER NHAA"/>
    <property type="match status" value="1"/>
</dbReference>
<sequence>MTESRDESGPFAGRTAWARSLRTPLRQFLRTETGGATVLLAATLAALIWANADAGSYERLWGTEASVTFGGTGISQDLRDWVNGGLMTVFFFVVGLEARREFDVGELRDRRRLALPLAAGLGGMMAPIAIYLAFNAGQPTAHGWGIAMSTDTAFALGVLALVGRRFPARLRAYLLTATVVDDVVALAVIGIYYSEDVHAPALLAALGVFAVIVAIRAAGVRQFGVYVLLGVGAWAALESSGVEPVVIGLAMGLLTYAHPAARSDLERASEVFRLFREQPTPEYARSAQTNVAAAISPNDRLQLLIHPWTSYVIVPLFALANAGISISGDFLGRAFTSPVTLGVLVGYVAGKPVGILGFSWLVTRLSRGRLRPPVGWAAVAGGGTVAGVGFTVALLIAALTFTGPRLEEAKIGILSAALVATVLTWAVVRATWLLPPAWRLRALLGTAETIIDLAAPVDSERDHIRGPARAPVTVVEYGDFECPYCGQAEDVIRELLADYGDVRYVWRHLPLTDVHPQAQLAAQAAEAAAEQGAFWEMHDLLLDRQDALQPKDLVRYAAELGLDVDRFRADLRANVGTDRIAEDVDSADLSGVSGTPTFFVNGRRHTGAYDITALSAAVKTARKAIALRS</sequence>
<evidence type="ECO:0000256" key="12">
    <source>
        <dbReference type="HAMAP-Rule" id="MF_01844"/>
    </source>
</evidence>
<keyword evidence="11 12" id="KW-0739">Sodium transport</keyword>
<keyword evidence="5 12" id="KW-1003">Cell membrane</keyword>
<protein>
    <recommendedName>
        <fullName evidence="12">Na(+)/H(+) antiporter NhaA</fullName>
    </recommendedName>
    <alternativeName>
        <fullName evidence="12">Sodium/proton antiporter NhaA</fullName>
    </alternativeName>
</protein>
<dbReference type="OrthoDB" id="117402at2"/>
<evidence type="ECO:0000313" key="14">
    <source>
        <dbReference type="EMBL" id="TMR30636.1"/>
    </source>
</evidence>
<comment type="subcellular location">
    <subcellularLocation>
        <location evidence="1">Cell inner membrane</location>
        <topology evidence="1">Multi-pass membrane protein</topology>
    </subcellularLocation>
    <subcellularLocation>
        <location evidence="12">Cell membrane</location>
        <topology evidence="12">Multi-pass membrane protein</topology>
    </subcellularLocation>
</comment>
<dbReference type="Pfam" id="PF06965">
    <property type="entry name" value="Na_H_antiport_1"/>
    <property type="match status" value="1"/>
</dbReference>
<accession>A0A5S4GC96</accession>
<keyword evidence="9 12" id="KW-0406">Ion transport</keyword>
<feature type="transmembrane region" description="Helical" evidence="12">
    <location>
        <begin position="81"/>
        <end position="98"/>
    </location>
</feature>
<dbReference type="SUPFAM" id="SSF52833">
    <property type="entry name" value="Thioredoxin-like"/>
    <property type="match status" value="1"/>
</dbReference>
<reference evidence="14 15" key="1">
    <citation type="submission" date="2019-05" db="EMBL/GenBank/DDBJ databases">
        <title>Draft genome sequence of Actinomadura geliboluensis A8036.</title>
        <authorList>
            <person name="Saricaoglu S."/>
            <person name="Isik K."/>
        </authorList>
    </citation>
    <scope>NUCLEOTIDE SEQUENCE [LARGE SCALE GENOMIC DNA]</scope>
    <source>
        <strain evidence="14 15">A8036</strain>
    </source>
</reference>
<comment type="catalytic activity">
    <reaction evidence="12">
        <text>Na(+)(in) + 2 H(+)(out) = Na(+)(out) + 2 H(+)(in)</text>
        <dbReference type="Rhea" id="RHEA:29251"/>
        <dbReference type="ChEBI" id="CHEBI:15378"/>
        <dbReference type="ChEBI" id="CHEBI:29101"/>
    </reaction>
</comment>
<dbReference type="NCBIfam" id="TIGR00773">
    <property type="entry name" value="NhaA"/>
    <property type="match status" value="1"/>
</dbReference>
<evidence type="ECO:0000256" key="2">
    <source>
        <dbReference type="ARBA" id="ARBA00007006"/>
    </source>
</evidence>
<evidence type="ECO:0000256" key="1">
    <source>
        <dbReference type="ARBA" id="ARBA00004429"/>
    </source>
</evidence>
<feature type="transmembrane region" description="Helical" evidence="12">
    <location>
        <begin position="113"/>
        <end position="134"/>
    </location>
</feature>
<feature type="transmembrane region" description="Helical" evidence="12">
    <location>
        <begin position="140"/>
        <end position="161"/>
    </location>
</feature>
<keyword evidence="6 12" id="KW-0812">Transmembrane</keyword>
<dbReference type="RefSeq" id="WP_138640469.1">
    <property type="nucleotide sequence ID" value="NZ_JBICSW010000012.1"/>
</dbReference>
<feature type="transmembrane region" description="Helical" evidence="12">
    <location>
        <begin position="308"/>
        <end position="327"/>
    </location>
</feature>
<keyword evidence="7 12" id="KW-1133">Transmembrane helix</keyword>
<evidence type="ECO:0000256" key="11">
    <source>
        <dbReference type="ARBA" id="ARBA00023201"/>
    </source>
</evidence>
<feature type="domain" description="Thioredoxin" evidence="13">
    <location>
        <begin position="442"/>
        <end position="623"/>
    </location>
</feature>
<dbReference type="GO" id="GO:0006885">
    <property type="term" value="P:regulation of pH"/>
    <property type="evidence" value="ECO:0007669"/>
    <property type="project" value="UniProtKB-UniRule"/>
</dbReference>
<gene>
    <name evidence="12 14" type="primary">nhaA</name>
    <name evidence="14" type="ORF">ETD96_33350</name>
</gene>
<dbReference type="EMBL" id="VCKZ01000334">
    <property type="protein sequence ID" value="TMR30636.1"/>
    <property type="molecule type" value="Genomic_DNA"/>
</dbReference>
<dbReference type="InterPro" id="IPR036249">
    <property type="entry name" value="Thioredoxin-like_sf"/>
</dbReference>
<evidence type="ECO:0000256" key="8">
    <source>
        <dbReference type="ARBA" id="ARBA00023053"/>
    </source>
</evidence>
<dbReference type="Proteomes" id="UP000305238">
    <property type="component" value="Unassembled WGS sequence"/>
</dbReference>
<feature type="transmembrane region" description="Helical" evidence="12">
    <location>
        <begin position="339"/>
        <end position="362"/>
    </location>
</feature>
<evidence type="ECO:0000256" key="4">
    <source>
        <dbReference type="ARBA" id="ARBA00022449"/>
    </source>
</evidence>
<dbReference type="HAMAP" id="MF_01844">
    <property type="entry name" value="NhaA"/>
    <property type="match status" value="1"/>
</dbReference>
<feature type="transmembrane region" description="Helical" evidence="12">
    <location>
        <begin position="173"/>
        <end position="193"/>
    </location>
</feature>
<comment type="caution">
    <text evidence="14">The sequence shown here is derived from an EMBL/GenBank/DDBJ whole genome shotgun (WGS) entry which is preliminary data.</text>
</comment>
<feature type="transmembrane region" description="Helical" evidence="12">
    <location>
        <begin position="374"/>
        <end position="399"/>
    </location>
</feature>
<evidence type="ECO:0000259" key="13">
    <source>
        <dbReference type="PROSITE" id="PS51352"/>
    </source>
</evidence>
<dbReference type="InterPro" id="IPR013766">
    <property type="entry name" value="Thioredoxin_domain"/>
</dbReference>
<proteinExistence type="inferred from homology"/>
<evidence type="ECO:0000256" key="5">
    <source>
        <dbReference type="ARBA" id="ARBA00022475"/>
    </source>
</evidence>
<feature type="transmembrane region" description="Helical" evidence="12">
    <location>
        <begin position="411"/>
        <end position="434"/>
    </location>
</feature>
<dbReference type="InterPro" id="IPR004670">
    <property type="entry name" value="NhaA"/>
</dbReference>
<comment type="function">
    <text evidence="12">Na(+)/H(+) antiporter that extrudes sodium in exchange for external protons.</text>
</comment>
<keyword evidence="3 12" id="KW-0813">Transport</keyword>
<dbReference type="Pfam" id="PF13462">
    <property type="entry name" value="Thioredoxin_4"/>
    <property type="match status" value="1"/>
</dbReference>
<feature type="transmembrane region" description="Helical" evidence="12">
    <location>
        <begin position="199"/>
        <end position="219"/>
    </location>
</feature>
<evidence type="ECO:0000313" key="15">
    <source>
        <dbReference type="Proteomes" id="UP000305238"/>
    </source>
</evidence>
<comment type="similarity">
    <text evidence="12">Belongs to the NhaA Na(+)/H(+) (TC 2.A.33) antiporter family.</text>
</comment>
<keyword evidence="10 12" id="KW-0472">Membrane</keyword>
<dbReference type="GO" id="GO:0005886">
    <property type="term" value="C:plasma membrane"/>
    <property type="evidence" value="ECO:0007669"/>
    <property type="project" value="UniProtKB-SubCell"/>
</dbReference>
<dbReference type="AlphaFoldDB" id="A0A5S4GC96"/>
<name>A0A5S4GC96_9ACTN</name>
<keyword evidence="4 12" id="KW-0050">Antiport</keyword>
<dbReference type="InterPro" id="IPR023171">
    <property type="entry name" value="Na/H_antiporter_dom_sf"/>
</dbReference>
<dbReference type="InterPro" id="IPR012336">
    <property type="entry name" value="Thioredoxin-like_fold"/>
</dbReference>
<evidence type="ECO:0000256" key="10">
    <source>
        <dbReference type="ARBA" id="ARBA00023136"/>
    </source>
</evidence>
<evidence type="ECO:0000256" key="6">
    <source>
        <dbReference type="ARBA" id="ARBA00022692"/>
    </source>
</evidence>
<dbReference type="GO" id="GO:0015385">
    <property type="term" value="F:sodium:proton antiporter activity"/>
    <property type="evidence" value="ECO:0007669"/>
    <property type="project" value="UniProtKB-UniRule"/>
</dbReference>
<keyword evidence="15" id="KW-1185">Reference proteome</keyword>
<dbReference type="PANTHER" id="PTHR30341">
    <property type="entry name" value="SODIUM ION/PROTON ANTIPORTER NHAA-RELATED"/>
    <property type="match status" value="1"/>
</dbReference>
<organism evidence="14 15">
    <name type="scientific">Actinomadura geliboluensis</name>
    <dbReference type="NCBI Taxonomy" id="882440"/>
    <lineage>
        <taxon>Bacteria</taxon>
        <taxon>Bacillati</taxon>
        <taxon>Actinomycetota</taxon>
        <taxon>Actinomycetes</taxon>
        <taxon>Streptosporangiales</taxon>
        <taxon>Thermomonosporaceae</taxon>
        <taxon>Actinomadura</taxon>
    </lineage>
</organism>